<reference evidence="3" key="2">
    <citation type="journal article" date="2021" name="PeerJ">
        <title>Extensive microbial diversity within the chicken gut microbiome revealed by metagenomics and culture.</title>
        <authorList>
            <person name="Gilroy R."/>
            <person name="Ravi A."/>
            <person name="Getino M."/>
            <person name="Pursley I."/>
            <person name="Horton D.L."/>
            <person name="Alikhan N.F."/>
            <person name="Baker D."/>
            <person name="Gharbi K."/>
            <person name="Hall N."/>
            <person name="Watson M."/>
            <person name="Adriaenssens E.M."/>
            <person name="Foster-Nyarko E."/>
            <person name="Jarju S."/>
            <person name="Secka A."/>
            <person name="Antonio M."/>
            <person name="Oren A."/>
            <person name="Chaudhuri R.R."/>
            <person name="La Ragione R."/>
            <person name="Hildebrand F."/>
            <person name="Pallen M.J."/>
        </authorList>
    </citation>
    <scope>NUCLEOTIDE SEQUENCE</scope>
    <source>
        <strain evidence="3">11167</strain>
    </source>
</reference>
<reference evidence="3" key="1">
    <citation type="submission" date="2020-10" db="EMBL/GenBank/DDBJ databases">
        <authorList>
            <person name="Gilroy R."/>
        </authorList>
    </citation>
    <scope>NUCLEOTIDE SEQUENCE</scope>
    <source>
        <strain evidence="3">11167</strain>
    </source>
</reference>
<dbReference type="PANTHER" id="PTHR10068">
    <property type="entry name" value="BONE MARROW PROTEOGLYCAN"/>
    <property type="match status" value="1"/>
</dbReference>
<feature type="compositionally biased region" description="Low complexity" evidence="1">
    <location>
        <begin position="132"/>
        <end position="165"/>
    </location>
</feature>
<gene>
    <name evidence="3" type="ORF">IAC42_02230</name>
</gene>
<evidence type="ECO:0000313" key="3">
    <source>
        <dbReference type="EMBL" id="MBO8442565.1"/>
    </source>
</evidence>
<dbReference type="EMBL" id="JADIMU010000016">
    <property type="protein sequence ID" value="MBO8442565.1"/>
    <property type="molecule type" value="Genomic_DNA"/>
</dbReference>
<evidence type="ECO:0008006" key="5">
    <source>
        <dbReference type="Google" id="ProtNLM"/>
    </source>
</evidence>
<proteinExistence type="predicted"/>
<accession>A0A9D9E9W7</accession>
<evidence type="ECO:0000256" key="1">
    <source>
        <dbReference type="SAM" id="MobiDB-lite"/>
    </source>
</evidence>
<dbReference type="PANTHER" id="PTHR10068:SF14">
    <property type="entry name" value="CELL WALL ADHESIN EAP1"/>
    <property type="match status" value="1"/>
</dbReference>
<evidence type="ECO:0000256" key="2">
    <source>
        <dbReference type="SAM" id="SignalP"/>
    </source>
</evidence>
<protein>
    <recommendedName>
        <fullName evidence="5">Fibronectin type-III domain-containing protein</fullName>
    </recommendedName>
</protein>
<organism evidence="3 4">
    <name type="scientific">Candidatus Aphodenecus pullistercoris</name>
    <dbReference type="NCBI Taxonomy" id="2840669"/>
    <lineage>
        <taxon>Bacteria</taxon>
        <taxon>Pseudomonadati</taxon>
        <taxon>Spirochaetota</taxon>
        <taxon>Spirochaetia</taxon>
        <taxon>Spirochaetales</taxon>
        <taxon>Candidatus Aphodenecus</taxon>
    </lineage>
</organism>
<dbReference type="AlphaFoldDB" id="A0A9D9E9W7"/>
<feature type="chain" id="PRO_5038781309" description="Fibronectin type-III domain-containing protein" evidence="2">
    <location>
        <begin position="20"/>
        <end position="390"/>
    </location>
</feature>
<feature type="signal peptide" evidence="2">
    <location>
        <begin position="1"/>
        <end position="19"/>
    </location>
</feature>
<keyword evidence="2" id="KW-0732">Signal</keyword>
<sequence>MRKIVVALLLVALALPAFASTVTVEWQWTVNDPAVQFFRYQVDGEDPNLWEYVPCDVTSYSISGVDGSRSYALYLQQSYDGRNWSASSVSVSQPYVVEDPAPVEPVQPVAPVEPVQPVQSVQPVEPVKPVEPAAPVEPVQPVDDAQSAAPVEAVEEPAPVETEAPSQSSSAPVGEGSDDVIVHAVDEVETPVPVEPVQPVAPVEAPVPVEKPSTFRFTLSFAGGVGINDIPSAVNYDAQAGITLGFEDIVASTVAGFDIKLALGAIADPLYSLSDINIDNVFAFSQYSKALYADLLLGGNLKMGSTELYLDLGARLLAGYGGYIASGLFSAGSFDFVVQPTAVLGLRFNIGSLFNLFVEGQYVLDMGDFSAPLENMRHSVTPRIGFGFTF</sequence>
<dbReference type="Proteomes" id="UP000823633">
    <property type="component" value="Unassembled WGS sequence"/>
</dbReference>
<evidence type="ECO:0000313" key="4">
    <source>
        <dbReference type="Proteomes" id="UP000823633"/>
    </source>
</evidence>
<comment type="caution">
    <text evidence="3">The sequence shown here is derived from an EMBL/GenBank/DDBJ whole genome shotgun (WGS) entry which is preliminary data.</text>
</comment>
<name>A0A9D9E9W7_9SPIR</name>
<feature type="region of interest" description="Disordered" evidence="1">
    <location>
        <begin position="132"/>
        <end position="176"/>
    </location>
</feature>